<dbReference type="EMBL" id="CP073721">
    <property type="protein sequence ID" value="UWZ39737.1"/>
    <property type="molecule type" value="Genomic_DNA"/>
</dbReference>
<protein>
    <submittedName>
        <fullName evidence="3">DUF4396 domain-containing protein</fullName>
    </submittedName>
</protein>
<accession>A0ABY5ZCY7</accession>
<keyword evidence="1" id="KW-0472">Membrane</keyword>
<gene>
    <name evidence="3" type="ORF">Drose_16860</name>
</gene>
<dbReference type="Proteomes" id="UP001058271">
    <property type="component" value="Chromosome"/>
</dbReference>
<dbReference type="InterPro" id="IPR025509">
    <property type="entry name" value="DUF4396"/>
</dbReference>
<evidence type="ECO:0000259" key="2">
    <source>
        <dbReference type="Pfam" id="PF14342"/>
    </source>
</evidence>
<organism evidence="3 4">
    <name type="scientific">Dactylosporangium roseum</name>
    <dbReference type="NCBI Taxonomy" id="47989"/>
    <lineage>
        <taxon>Bacteria</taxon>
        <taxon>Bacillati</taxon>
        <taxon>Actinomycetota</taxon>
        <taxon>Actinomycetes</taxon>
        <taxon>Micromonosporales</taxon>
        <taxon>Micromonosporaceae</taxon>
        <taxon>Dactylosporangium</taxon>
    </lineage>
</organism>
<evidence type="ECO:0000256" key="1">
    <source>
        <dbReference type="SAM" id="Phobius"/>
    </source>
</evidence>
<sequence length="64" mass="7086">MHPGSAVYRFLMQAGMALGFLTAYPVSIWLIRKGIKEAVRTVPFTSKSRTLGLLPLGRRRPGRG</sequence>
<reference evidence="3" key="1">
    <citation type="submission" date="2021-04" db="EMBL/GenBank/DDBJ databases">
        <title>Biosynthetic gene clusters of Dactylosporangioum roseum.</title>
        <authorList>
            <person name="Hartkoorn R.C."/>
            <person name="Beaudoing E."/>
            <person name="Hot D."/>
            <person name="Moureu S."/>
        </authorList>
    </citation>
    <scope>NUCLEOTIDE SEQUENCE</scope>
    <source>
        <strain evidence="3">NRRL B-16295</strain>
    </source>
</reference>
<keyword evidence="1" id="KW-1133">Transmembrane helix</keyword>
<dbReference type="RefSeq" id="WP_260729166.1">
    <property type="nucleotide sequence ID" value="NZ_BAAABS010000020.1"/>
</dbReference>
<dbReference type="Pfam" id="PF14342">
    <property type="entry name" value="DUF4396"/>
    <property type="match status" value="1"/>
</dbReference>
<keyword evidence="4" id="KW-1185">Reference proteome</keyword>
<evidence type="ECO:0000313" key="3">
    <source>
        <dbReference type="EMBL" id="UWZ39737.1"/>
    </source>
</evidence>
<feature type="domain" description="DUF4396" evidence="2">
    <location>
        <begin position="3"/>
        <end position="36"/>
    </location>
</feature>
<proteinExistence type="predicted"/>
<keyword evidence="1" id="KW-0812">Transmembrane</keyword>
<name>A0ABY5ZCY7_9ACTN</name>
<evidence type="ECO:0000313" key="4">
    <source>
        <dbReference type="Proteomes" id="UP001058271"/>
    </source>
</evidence>
<feature type="transmembrane region" description="Helical" evidence="1">
    <location>
        <begin position="6"/>
        <end position="31"/>
    </location>
</feature>